<name>A0ABU9Z927_9HYPH</name>
<dbReference type="SUPFAM" id="SSF55785">
    <property type="entry name" value="PYP-like sensor domain (PAS domain)"/>
    <property type="match status" value="1"/>
</dbReference>
<feature type="domain" description="PAS fold-3" evidence="1">
    <location>
        <begin position="60"/>
        <end position="117"/>
    </location>
</feature>
<evidence type="ECO:0000259" key="1">
    <source>
        <dbReference type="Pfam" id="PF08447"/>
    </source>
</evidence>
<evidence type="ECO:0000313" key="3">
    <source>
        <dbReference type="Proteomes" id="UP001404845"/>
    </source>
</evidence>
<reference evidence="2 3" key="1">
    <citation type="journal article" date="2023" name="PLoS ONE">
        <title>Complete genome assembly of Hawai'i environmental nontuberculous mycobacteria reveals unexpected co-isolation with methylobacteria.</title>
        <authorList>
            <person name="Hendrix J."/>
            <person name="Epperson L.E."/>
            <person name="Tong E.I."/>
            <person name="Chan Y.L."/>
            <person name="Hasan N.A."/>
            <person name="Dawrs S.N."/>
            <person name="Norton G.J."/>
            <person name="Virdi R."/>
            <person name="Crooks J.L."/>
            <person name="Chan E.D."/>
            <person name="Honda J.R."/>
            <person name="Strong M."/>
        </authorList>
    </citation>
    <scope>NUCLEOTIDE SEQUENCE [LARGE SCALE GENOMIC DNA]</scope>
    <source>
        <strain evidence="2 3">NJH_HI01</strain>
    </source>
</reference>
<dbReference type="EMBL" id="JAQYXL010000001">
    <property type="protein sequence ID" value="MEN3227481.1"/>
    <property type="molecule type" value="Genomic_DNA"/>
</dbReference>
<protein>
    <submittedName>
        <fullName evidence="2">PAS domain-containing protein</fullName>
    </submittedName>
</protein>
<accession>A0ABU9Z927</accession>
<dbReference type="Proteomes" id="UP001404845">
    <property type="component" value="Unassembled WGS sequence"/>
</dbReference>
<dbReference type="InterPro" id="IPR013655">
    <property type="entry name" value="PAS_fold_3"/>
</dbReference>
<dbReference type="Pfam" id="PF08447">
    <property type="entry name" value="PAS_3"/>
    <property type="match status" value="1"/>
</dbReference>
<dbReference type="Gene3D" id="3.30.450.20">
    <property type="entry name" value="PAS domain"/>
    <property type="match status" value="1"/>
</dbReference>
<proteinExistence type="predicted"/>
<dbReference type="RefSeq" id="WP_043377554.1">
    <property type="nucleotide sequence ID" value="NZ_JACHOS010000009.1"/>
</dbReference>
<dbReference type="InterPro" id="IPR035965">
    <property type="entry name" value="PAS-like_dom_sf"/>
</dbReference>
<sequence>MPYDTRRYWLGSLPDALIASQVGIWETDLSNDRTVADAVTATLFNLDSMQAAHGLPLAAYVEAILPADREAFFTSLDRVSEHGGVFVGEYRVCSAASGVQWVLARGHFERDDQTGEVVGRGIVVNTTESKLNWPAEDRTFFVLHKKEPPLERLASYALQARRTLDDVAEHEKPALRLAVDALLWAVGRAIAKRGQL</sequence>
<keyword evidence="3" id="KW-1185">Reference proteome</keyword>
<gene>
    <name evidence="2" type="ORF">PUR21_07490</name>
</gene>
<comment type="caution">
    <text evidence="2">The sequence shown here is derived from an EMBL/GenBank/DDBJ whole genome shotgun (WGS) entry which is preliminary data.</text>
</comment>
<organism evidence="2 3">
    <name type="scientific">Methylorubrum rhodesianum</name>
    <dbReference type="NCBI Taxonomy" id="29427"/>
    <lineage>
        <taxon>Bacteria</taxon>
        <taxon>Pseudomonadati</taxon>
        <taxon>Pseudomonadota</taxon>
        <taxon>Alphaproteobacteria</taxon>
        <taxon>Hyphomicrobiales</taxon>
        <taxon>Methylobacteriaceae</taxon>
        <taxon>Methylorubrum</taxon>
    </lineage>
</organism>
<evidence type="ECO:0000313" key="2">
    <source>
        <dbReference type="EMBL" id="MEN3227481.1"/>
    </source>
</evidence>